<dbReference type="PANTHER" id="PTHR13484">
    <property type="entry name" value="FIP1-LIKE 1 PROTEIN"/>
    <property type="match status" value="1"/>
</dbReference>
<dbReference type="GeneTree" id="ENSGT00940000162578"/>
<feature type="region of interest" description="Disordered" evidence="5">
    <location>
        <begin position="230"/>
        <end position="492"/>
    </location>
</feature>
<evidence type="ECO:0000259" key="6">
    <source>
        <dbReference type="Pfam" id="PF05182"/>
    </source>
</evidence>
<dbReference type="Ensembl" id="ENSPSIT00000011695.1">
    <property type="protein sequence ID" value="ENSPSIP00000011638.1"/>
    <property type="gene ID" value="ENSPSIG00000010462.1"/>
</dbReference>
<keyword evidence="8" id="KW-1185">Reference proteome</keyword>
<comment type="similarity">
    <text evidence="2">Belongs to the FIP1 family.</text>
</comment>
<feature type="compositionally biased region" description="Pro residues" evidence="5">
    <location>
        <begin position="238"/>
        <end position="287"/>
    </location>
</feature>
<dbReference type="Proteomes" id="UP000007267">
    <property type="component" value="Unassembled WGS sequence"/>
</dbReference>
<reference evidence="8" key="2">
    <citation type="journal article" date="2013" name="Nat. Genet.">
        <title>The draft genomes of soft-shell turtle and green sea turtle yield insights into the development and evolution of the turtle-specific body plan.</title>
        <authorList>
            <person name="Wang Z."/>
            <person name="Pascual-Anaya J."/>
            <person name="Zadissa A."/>
            <person name="Li W."/>
            <person name="Niimura Y."/>
            <person name="Huang Z."/>
            <person name="Li C."/>
            <person name="White S."/>
            <person name="Xiong Z."/>
            <person name="Fang D."/>
            <person name="Wang B."/>
            <person name="Ming Y."/>
            <person name="Chen Y."/>
            <person name="Zheng Y."/>
            <person name="Kuraku S."/>
            <person name="Pignatelli M."/>
            <person name="Herrero J."/>
            <person name="Beal K."/>
            <person name="Nozawa M."/>
            <person name="Li Q."/>
            <person name="Wang J."/>
            <person name="Zhang H."/>
            <person name="Yu L."/>
            <person name="Shigenobu S."/>
            <person name="Wang J."/>
            <person name="Liu J."/>
            <person name="Flicek P."/>
            <person name="Searle S."/>
            <person name="Wang J."/>
            <person name="Kuratani S."/>
            <person name="Yin Y."/>
            <person name="Aken B."/>
            <person name="Zhang G."/>
            <person name="Irie N."/>
        </authorList>
    </citation>
    <scope>NUCLEOTIDE SEQUENCE [LARGE SCALE GENOMIC DNA]</scope>
    <source>
        <strain evidence="8">Daiwa-1</strain>
    </source>
</reference>
<evidence type="ECO:0000256" key="2">
    <source>
        <dbReference type="ARBA" id="ARBA00007459"/>
    </source>
</evidence>
<keyword evidence="3" id="KW-0507">mRNA processing</keyword>
<evidence type="ECO:0000256" key="1">
    <source>
        <dbReference type="ARBA" id="ARBA00004123"/>
    </source>
</evidence>
<comment type="subcellular location">
    <subcellularLocation>
        <location evidence="1">Nucleus</location>
    </subcellularLocation>
</comment>
<reference evidence="8" key="1">
    <citation type="submission" date="2011-10" db="EMBL/GenBank/DDBJ databases">
        <authorList>
            <consortium name="Soft-shell Turtle Genome Consortium"/>
        </authorList>
    </citation>
    <scope>NUCLEOTIDE SEQUENCE [LARGE SCALE GENOMIC DNA]</scope>
    <source>
        <strain evidence="8">Daiwa-1</strain>
    </source>
</reference>
<dbReference type="STRING" id="13735.ENSPSIP00000011638"/>
<evidence type="ECO:0000256" key="5">
    <source>
        <dbReference type="SAM" id="MobiDB-lite"/>
    </source>
</evidence>
<feature type="region of interest" description="Disordered" evidence="5">
    <location>
        <begin position="172"/>
        <end position="191"/>
    </location>
</feature>
<dbReference type="HOGENOM" id="CLU_035577_1_0_1"/>
<dbReference type="eggNOG" id="KOG1049">
    <property type="taxonomic scope" value="Eukaryota"/>
</dbReference>
<evidence type="ECO:0000313" key="7">
    <source>
        <dbReference type="Ensembl" id="ENSPSIP00000011638.1"/>
    </source>
</evidence>
<proteinExistence type="inferred from homology"/>
<dbReference type="AlphaFoldDB" id="K7FUC8"/>
<accession>K7FUC8</accession>
<feature type="compositionally biased region" description="Basic and acidic residues" evidence="5">
    <location>
        <begin position="352"/>
        <end position="368"/>
    </location>
</feature>
<feature type="compositionally biased region" description="Acidic residues" evidence="5">
    <location>
        <begin position="8"/>
        <end position="23"/>
    </location>
</feature>
<dbReference type="GO" id="GO:0006397">
    <property type="term" value="P:mRNA processing"/>
    <property type="evidence" value="ECO:0007669"/>
    <property type="project" value="UniProtKB-KW"/>
</dbReference>
<feature type="compositionally biased region" description="Polar residues" evidence="5">
    <location>
        <begin position="38"/>
        <end position="49"/>
    </location>
</feature>
<feature type="compositionally biased region" description="Basic and acidic residues" evidence="5">
    <location>
        <begin position="450"/>
        <end position="459"/>
    </location>
</feature>
<feature type="compositionally biased region" description="Polar residues" evidence="5">
    <location>
        <begin position="321"/>
        <end position="337"/>
    </location>
</feature>
<dbReference type="EMBL" id="AGCU01172796">
    <property type="status" value="NOT_ANNOTATED_CDS"/>
    <property type="molecule type" value="Genomic_DNA"/>
</dbReference>
<keyword evidence="4" id="KW-0539">Nucleus</keyword>
<feature type="compositionally biased region" description="Acidic residues" evidence="5">
    <location>
        <begin position="476"/>
        <end position="492"/>
    </location>
</feature>
<feature type="compositionally biased region" description="Polar residues" evidence="5">
    <location>
        <begin position="134"/>
        <end position="147"/>
    </location>
</feature>
<reference evidence="7" key="3">
    <citation type="submission" date="2025-08" db="UniProtKB">
        <authorList>
            <consortium name="Ensembl"/>
        </authorList>
    </citation>
    <scope>IDENTIFICATION</scope>
</reference>
<dbReference type="GO" id="GO:0005847">
    <property type="term" value="C:mRNA cleavage and polyadenylation specificity factor complex"/>
    <property type="evidence" value="ECO:0007669"/>
    <property type="project" value="TreeGrafter"/>
</dbReference>
<reference evidence="7" key="4">
    <citation type="submission" date="2025-09" db="UniProtKB">
        <authorList>
            <consortium name="Ensembl"/>
        </authorList>
    </citation>
    <scope>IDENTIFICATION</scope>
</reference>
<feature type="compositionally biased region" description="Basic and acidic residues" evidence="5">
    <location>
        <begin position="389"/>
        <end position="424"/>
    </location>
</feature>
<dbReference type="EMBL" id="AGCU01172795">
    <property type="status" value="NOT_ANNOTATED_CDS"/>
    <property type="molecule type" value="Genomic_DNA"/>
</dbReference>
<evidence type="ECO:0000256" key="4">
    <source>
        <dbReference type="ARBA" id="ARBA00023242"/>
    </source>
</evidence>
<dbReference type="EMBL" id="AGCU01172797">
    <property type="status" value="NOT_ANNOTATED_CDS"/>
    <property type="molecule type" value="Genomic_DNA"/>
</dbReference>
<sequence length="492" mass="54798">MSQVPPSGEDDEDDSDSDSDDDDVKVTIGNIKTGAPSYMSSGTPMNLNLKTGRGYGTSSSAKLQPKGIDLDATGNINGLPVIEVDLDSFEDKPWRKPGADLSDYFNYGFNEETWKAYCEKQRRLQLGLDPSPPISSENKITVQQGRTGNAEKEPENNIIKTEFKTDFVTLVGGRMKAGPPPNRKLGGTIDVIGGQAGTIRRVEGRRRDKHASEENPIQVNSFKLSSNICNNVGKQQPFAPPAGPPPPPIAGPPPPHFLHPPPPVTSVPPPLHPPGLFPPPLAPPPALLIPTLDGQPAGYSNRQPPPFGYSSADSGFISYPPISTSHTPWVTTVDKGTSSSSSSHWESSGSRRGREGERERESDKDNIKSRARLTSSDRVCLPPPSLSPHSDDERYRYYSRERSYDFERDYRRSRDRSREREDRHRERRHREKEESSKHKSSRRFLSNMCKQHESEEGESHRRHKHKKNKRNKEEKEASDEGVAEGDEQDAKE</sequence>
<organism evidence="7 8">
    <name type="scientific">Pelodiscus sinensis</name>
    <name type="common">Chinese softshell turtle</name>
    <name type="synonym">Trionyx sinensis</name>
    <dbReference type="NCBI Taxonomy" id="13735"/>
    <lineage>
        <taxon>Eukaryota</taxon>
        <taxon>Metazoa</taxon>
        <taxon>Chordata</taxon>
        <taxon>Craniata</taxon>
        <taxon>Vertebrata</taxon>
        <taxon>Euteleostomi</taxon>
        <taxon>Archelosauria</taxon>
        <taxon>Testudinata</taxon>
        <taxon>Testudines</taxon>
        <taxon>Cryptodira</taxon>
        <taxon>Trionychia</taxon>
        <taxon>Trionychidae</taxon>
        <taxon>Pelodiscus</taxon>
    </lineage>
</organism>
<dbReference type="InterPro" id="IPR007854">
    <property type="entry name" value="Fip1_dom"/>
</dbReference>
<dbReference type="PANTHER" id="PTHR13484:SF8">
    <property type="entry name" value="PRE-MRNA 3'-END-PROCESSING FACTOR FIP1"/>
    <property type="match status" value="1"/>
</dbReference>
<feature type="domain" description="Pre-mRNA polyadenylation factor Fip1" evidence="6">
    <location>
        <begin position="83"/>
        <end position="124"/>
    </location>
</feature>
<name>K7FUC8_PELSI</name>
<feature type="region of interest" description="Disordered" evidence="5">
    <location>
        <begin position="1"/>
        <end position="74"/>
    </location>
</feature>
<dbReference type="OMA" id="QHSRAGF"/>
<feature type="region of interest" description="Disordered" evidence="5">
    <location>
        <begin position="127"/>
        <end position="157"/>
    </location>
</feature>
<evidence type="ECO:0000256" key="3">
    <source>
        <dbReference type="ARBA" id="ARBA00022664"/>
    </source>
</evidence>
<protein>
    <recommendedName>
        <fullName evidence="6">Pre-mRNA polyadenylation factor Fip1 domain-containing protein</fullName>
    </recommendedName>
</protein>
<evidence type="ECO:0000313" key="8">
    <source>
        <dbReference type="Proteomes" id="UP000007267"/>
    </source>
</evidence>
<feature type="compositionally biased region" description="Low complexity" evidence="5">
    <location>
        <begin position="338"/>
        <end position="350"/>
    </location>
</feature>
<feature type="compositionally biased region" description="Basic residues" evidence="5">
    <location>
        <begin position="460"/>
        <end position="470"/>
    </location>
</feature>
<dbReference type="Pfam" id="PF05182">
    <property type="entry name" value="Fip1"/>
    <property type="match status" value="1"/>
</dbReference>
<dbReference type="InterPro" id="IPR051187">
    <property type="entry name" value="Pre-mRNA_3'-end_processing_reg"/>
</dbReference>